<sequence length="64" mass="7818">MQEAEIQEWKKRIDVMSHEEMARLWRFAPSGHPVFKRDLPLFDYFDERFKKFGRFTPDISKKIG</sequence>
<organism evidence="1">
    <name type="scientific">marine sediment metagenome</name>
    <dbReference type="NCBI Taxonomy" id="412755"/>
    <lineage>
        <taxon>unclassified sequences</taxon>
        <taxon>metagenomes</taxon>
        <taxon>ecological metagenomes</taxon>
    </lineage>
</organism>
<name>A0A0F9TFG2_9ZZZZ</name>
<evidence type="ECO:0000313" key="1">
    <source>
        <dbReference type="EMBL" id="KKN73577.1"/>
    </source>
</evidence>
<dbReference type="EMBL" id="LAZR01000341">
    <property type="protein sequence ID" value="KKN73577.1"/>
    <property type="molecule type" value="Genomic_DNA"/>
</dbReference>
<dbReference type="AlphaFoldDB" id="A0A0F9TFG2"/>
<accession>A0A0F9TFG2</accession>
<protein>
    <submittedName>
        <fullName evidence="1">Uncharacterized protein</fullName>
    </submittedName>
</protein>
<reference evidence="1" key="1">
    <citation type="journal article" date="2015" name="Nature">
        <title>Complex archaea that bridge the gap between prokaryotes and eukaryotes.</title>
        <authorList>
            <person name="Spang A."/>
            <person name="Saw J.H."/>
            <person name="Jorgensen S.L."/>
            <person name="Zaremba-Niedzwiedzka K."/>
            <person name="Martijn J."/>
            <person name="Lind A.E."/>
            <person name="van Eijk R."/>
            <person name="Schleper C."/>
            <person name="Guy L."/>
            <person name="Ettema T.J."/>
        </authorList>
    </citation>
    <scope>NUCLEOTIDE SEQUENCE</scope>
</reference>
<comment type="caution">
    <text evidence="1">The sequence shown here is derived from an EMBL/GenBank/DDBJ whole genome shotgun (WGS) entry which is preliminary data.</text>
</comment>
<gene>
    <name evidence="1" type="ORF">LCGC14_0398930</name>
</gene>
<proteinExistence type="predicted"/>